<dbReference type="AlphaFoldDB" id="A0A0B2V943"/>
<comment type="caution">
    <text evidence="1">The sequence shown here is derived from an EMBL/GenBank/DDBJ whole genome shotgun (WGS) entry which is preliminary data.</text>
</comment>
<accession>A0A0B2V943</accession>
<dbReference type="EMBL" id="JPKZ01002199">
    <property type="protein sequence ID" value="KHN78024.1"/>
    <property type="molecule type" value="Genomic_DNA"/>
</dbReference>
<evidence type="ECO:0000313" key="1">
    <source>
        <dbReference type="EMBL" id="KHN78024.1"/>
    </source>
</evidence>
<dbReference type="Proteomes" id="UP000031036">
    <property type="component" value="Unassembled WGS sequence"/>
</dbReference>
<gene>
    <name evidence="1" type="ORF">Tcan_01941</name>
</gene>
<protein>
    <submittedName>
        <fullName evidence="1">Uncharacterized protein</fullName>
    </submittedName>
</protein>
<evidence type="ECO:0000313" key="2">
    <source>
        <dbReference type="Proteomes" id="UP000031036"/>
    </source>
</evidence>
<sequence>MSITLLLKTQLHAITQRKVCFNKRATLGINNMEERPMHIAYDDDLTPFYVKSDSFRRNCFFSPVQCMFRRSVDYSM</sequence>
<reference evidence="1 2" key="1">
    <citation type="submission" date="2014-11" db="EMBL/GenBank/DDBJ databases">
        <title>Genetic blueprint of the zoonotic pathogen Toxocara canis.</title>
        <authorList>
            <person name="Zhu X.-Q."/>
            <person name="Korhonen P.K."/>
            <person name="Cai H."/>
            <person name="Young N.D."/>
            <person name="Nejsum P."/>
            <person name="von Samson-Himmelstjerna G."/>
            <person name="Boag P.R."/>
            <person name="Tan P."/>
            <person name="Li Q."/>
            <person name="Min J."/>
            <person name="Yang Y."/>
            <person name="Wang X."/>
            <person name="Fang X."/>
            <person name="Hall R.S."/>
            <person name="Hofmann A."/>
            <person name="Sternberg P.W."/>
            <person name="Jex A.R."/>
            <person name="Gasser R.B."/>
        </authorList>
    </citation>
    <scope>NUCLEOTIDE SEQUENCE [LARGE SCALE GENOMIC DNA]</scope>
    <source>
        <strain evidence="1">PN_DK_2014</strain>
    </source>
</reference>
<organism evidence="1 2">
    <name type="scientific">Toxocara canis</name>
    <name type="common">Canine roundworm</name>
    <dbReference type="NCBI Taxonomy" id="6265"/>
    <lineage>
        <taxon>Eukaryota</taxon>
        <taxon>Metazoa</taxon>
        <taxon>Ecdysozoa</taxon>
        <taxon>Nematoda</taxon>
        <taxon>Chromadorea</taxon>
        <taxon>Rhabditida</taxon>
        <taxon>Spirurina</taxon>
        <taxon>Ascaridomorpha</taxon>
        <taxon>Ascaridoidea</taxon>
        <taxon>Toxocaridae</taxon>
        <taxon>Toxocara</taxon>
    </lineage>
</organism>
<keyword evidence="2" id="KW-1185">Reference proteome</keyword>
<dbReference type="OrthoDB" id="5823017at2759"/>
<name>A0A0B2V943_TOXCA</name>
<proteinExistence type="predicted"/>